<evidence type="ECO:0000313" key="3">
    <source>
        <dbReference type="EMBL" id="CUP64032.1"/>
    </source>
</evidence>
<organism evidence="3 4">
    <name type="scientific">Flavonifractor plautii</name>
    <name type="common">Fusobacterium plautii</name>
    <dbReference type="NCBI Taxonomy" id="292800"/>
    <lineage>
        <taxon>Bacteria</taxon>
        <taxon>Bacillati</taxon>
        <taxon>Bacillota</taxon>
        <taxon>Clostridia</taxon>
        <taxon>Eubacteriales</taxon>
        <taxon>Oscillospiraceae</taxon>
        <taxon>Flavonifractor</taxon>
    </lineage>
</organism>
<dbReference type="Gene3D" id="3.90.780.10">
    <property type="entry name" value="5'-Nucleotidase, C-terminal domain"/>
    <property type="match status" value="1"/>
</dbReference>
<dbReference type="Pfam" id="PF02872">
    <property type="entry name" value="5_nucleotid_C"/>
    <property type="match status" value="1"/>
</dbReference>
<dbReference type="Pfam" id="PF00395">
    <property type="entry name" value="SLH"/>
    <property type="match status" value="1"/>
</dbReference>
<dbReference type="InterPro" id="IPR008334">
    <property type="entry name" value="5'-Nucleotdase_C"/>
</dbReference>
<dbReference type="SUPFAM" id="SSF55816">
    <property type="entry name" value="5'-nucleotidase (syn. UDP-sugar hydrolase), C-terminal domain"/>
    <property type="match status" value="1"/>
</dbReference>
<gene>
    <name evidence="3" type="ORF">ERS852411_03404</name>
</gene>
<keyword evidence="1" id="KW-0677">Repeat</keyword>
<proteinExistence type="predicted"/>
<name>A0A174PSR9_FLAPL</name>
<dbReference type="InterPro" id="IPR036907">
    <property type="entry name" value="5'-Nucleotdase_C_sf"/>
</dbReference>
<evidence type="ECO:0000313" key="4">
    <source>
        <dbReference type="Proteomes" id="UP000095746"/>
    </source>
</evidence>
<dbReference type="PROSITE" id="PS51272">
    <property type="entry name" value="SLH"/>
    <property type="match status" value="1"/>
</dbReference>
<dbReference type="GO" id="GO:0016787">
    <property type="term" value="F:hydrolase activity"/>
    <property type="evidence" value="ECO:0007669"/>
    <property type="project" value="InterPro"/>
</dbReference>
<evidence type="ECO:0000256" key="1">
    <source>
        <dbReference type="ARBA" id="ARBA00022737"/>
    </source>
</evidence>
<dbReference type="AlphaFoldDB" id="A0A174PSR9"/>
<reference evidence="3 4" key="1">
    <citation type="submission" date="2015-09" db="EMBL/GenBank/DDBJ databases">
        <authorList>
            <consortium name="Pathogen Informatics"/>
        </authorList>
    </citation>
    <scope>NUCLEOTIDE SEQUENCE [LARGE SCALE GENOMIC DNA]</scope>
    <source>
        <strain evidence="3 4">2789STDY5608854</strain>
    </source>
</reference>
<feature type="domain" description="SLH" evidence="2">
    <location>
        <begin position="210"/>
        <end position="273"/>
    </location>
</feature>
<sequence length="338" mass="35198">MLWAADADAALLSPAALGGASAASRFSGEDDTAALSLRDCAALAPGDSPVVLVELTGTELRQWLDRSAEAYQAEPDGSISGGEGADVLYGMDYTLYLGASEGQRVDGLAFKGALVDDGQTFRVAVSADRLSAPDFPDCTPLWSAARDSRFAAQSGIPAAVLAGYLSEQTHLLGMLSPQRSSTWSLYTGSVNGPLNRLEFVTMLYEMAGKPKPGASAAFIDVSNSDAAVWAAETGVVSGNGTGKFLPTQTVTREQAAVMLYNYAKFLGLKTPSSGPSATALLDCGEIAVWARPAVEFCIRTGALSAAGLRGDLFLPRGTLTRGEANRCLAAFADYIEAN</sequence>
<dbReference type="Proteomes" id="UP000095746">
    <property type="component" value="Unassembled WGS sequence"/>
</dbReference>
<dbReference type="InterPro" id="IPR001119">
    <property type="entry name" value="SLH_dom"/>
</dbReference>
<dbReference type="GO" id="GO:0009166">
    <property type="term" value="P:nucleotide catabolic process"/>
    <property type="evidence" value="ECO:0007669"/>
    <property type="project" value="InterPro"/>
</dbReference>
<evidence type="ECO:0000259" key="2">
    <source>
        <dbReference type="PROSITE" id="PS51272"/>
    </source>
</evidence>
<accession>A0A174PSR9</accession>
<dbReference type="EMBL" id="CYZT01000433">
    <property type="protein sequence ID" value="CUP64032.1"/>
    <property type="molecule type" value="Genomic_DNA"/>
</dbReference>
<protein>
    <submittedName>
        <fullName evidence="3">5'-nucleotidase, C-terminal domain</fullName>
    </submittedName>
</protein>